<evidence type="ECO:0000256" key="1">
    <source>
        <dbReference type="ARBA" id="ARBA00004123"/>
    </source>
</evidence>
<dbReference type="Pfam" id="PF08424">
    <property type="entry name" value="NRDE-2"/>
    <property type="match status" value="1"/>
</dbReference>
<dbReference type="InterPro" id="IPR003107">
    <property type="entry name" value="HAT"/>
</dbReference>
<evidence type="ECO:0000256" key="4">
    <source>
        <dbReference type="SAM" id="MobiDB-lite"/>
    </source>
</evidence>
<feature type="region of interest" description="Disordered" evidence="4">
    <location>
        <begin position="221"/>
        <end position="265"/>
    </location>
</feature>
<feature type="compositionally biased region" description="Acidic residues" evidence="4">
    <location>
        <begin position="85"/>
        <end position="94"/>
    </location>
</feature>
<keyword evidence="5" id="KW-1185">Reference proteome</keyword>
<dbReference type="PANTHER" id="PTHR13471:SF0">
    <property type="entry name" value="NUCLEAR EXOSOME REGULATOR NRDE2"/>
    <property type="match status" value="1"/>
</dbReference>
<dbReference type="PANTHER" id="PTHR13471">
    <property type="entry name" value="TETRATRICOPEPTIDE-LIKE HELICAL"/>
    <property type="match status" value="1"/>
</dbReference>
<dbReference type="SUPFAM" id="SSF48452">
    <property type="entry name" value="TPR-like"/>
    <property type="match status" value="1"/>
</dbReference>
<feature type="region of interest" description="Disordered" evidence="4">
    <location>
        <begin position="28"/>
        <end position="50"/>
    </location>
</feature>
<name>A0ABM0K292_APLCA</name>
<accession>A0ABM0K292</accession>
<feature type="region of interest" description="Disordered" evidence="4">
    <location>
        <begin position="67"/>
        <end position="162"/>
    </location>
</feature>
<organism evidence="5 6">
    <name type="scientific">Aplysia californica</name>
    <name type="common">California sea hare</name>
    <dbReference type="NCBI Taxonomy" id="6500"/>
    <lineage>
        <taxon>Eukaryota</taxon>
        <taxon>Metazoa</taxon>
        <taxon>Spiralia</taxon>
        <taxon>Lophotrochozoa</taxon>
        <taxon>Mollusca</taxon>
        <taxon>Gastropoda</taxon>
        <taxon>Heterobranchia</taxon>
        <taxon>Euthyneura</taxon>
        <taxon>Tectipleura</taxon>
        <taxon>Aplysiida</taxon>
        <taxon>Aplysioidea</taxon>
        <taxon>Aplysiidae</taxon>
        <taxon>Aplysia</taxon>
    </lineage>
</organism>
<sequence>MADSDSVGNVSRSTQQLFVASGLFPSATSVGNKVTDSDDDLQENGGQGLESLQLDLAPSTLQAILAAQKQPVSSVKKESPIQVIEESDESDESLDLVSTEVSRKRRKSSSADEKNSPLEKRKKEKGKERYKEKKAKKSKKHKHKHKHRKHRSRSPSPQSAFSDLPLIPKEAVFMNDVPDLKPGQAFVLDKKANKNLWHYQSVSKLHIPKYRTYSFNCLGKPDISAKDPKSGKDGDSKRKSSRYFGKLALRQSRKRGSHISSQMNKNETATVREYISLPKESAEESSTSTALGSYSCLDEATALYAQGKGTDYSKPQELESEDLVMDEIFHKVAQFNQKVREDPQNIQLWLDFVRFQDTVVQEDKSFRTEDVRLKEVYQPTRAVIEKKLSILEKALEANPSSLELRLAQLEQFQDIWDAEKLEKAWEDLLFIHPANVDLWRQYLCRQQSRLSRFSFGHMVKCYHKCFKKLVLILDGQVTARNKPADLEEKIIDLFSQYCSFLHQAGYTERAVCSFQALIEFNLFCPLSHNLSSTQQRTQGFEEFWESGTPKFGEPHAKGWAKWTDDDSDNAVAGAELPSVSTDELEDAVVQESFSRAMKWLKMEKIRQNAHWLPWRPDESKGDTEEDCEDPDRLVLYDDISPVLFRITKSQSCFRIVCLFLNFLGLTSQRIDKRLDECCEDCDSQQFTQYSLTSLQQTPYVSLFFSNSVMDSKWKPKEYLLSFLQEILQQAECYFVGSNRTLFTLLRLDLEVVKCGATKVSELQKSDRKELKKFGKNLLKEMQNRNNLVVWEAYIRVLWASSDKMSETVSMIDVALGMFLGSTTMSDPEKELGLCHLCKTYSQILLNFEPLEHIGVRGRHSEPSAEDKKQVMACLGALMESKSFKSVSAYDVSPAFILRIRKRFEKKIEELRDSFIAQPCPTSADVSAAFVDCFALFEFCASDLKTANLVYSSVRENIKSHQKKDMLHQPFSFLIRDLYLSQISMLTNIMNISSTPLTVMKNLVDSALQEFPDCPLLLVTLINLESRSHIFGRLRKFFDRTLKNSSSALTSLCAVASEMLRHKTVTESMGEMNVLQTGISDGGTVHRLRSIFEQVLQKPSSRHCPLLWKLYLTFEAKHGRSNKAKGILYRALQSCPWSKALYMDGIAVFEDVELQEMTDLMTEKEIRVRIPLEEVDLLLTAEKEEKVEEAEELTREAVEDIKEEAVDERKTGEEMVEMKEELTDELTEEMKEETPEGTKMKVIDRLIREAREEVGREVKEEPA</sequence>
<gene>
    <name evidence="6" type="primary">LOC101850594</name>
</gene>
<feature type="compositionally biased region" description="Basic and acidic residues" evidence="4">
    <location>
        <begin position="109"/>
        <end position="131"/>
    </location>
</feature>
<proteinExistence type="inferred from homology"/>
<feature type="compositionally biased region" description="Basic and acidic residues" evidence="4">
    <location>
        <begin position="223"/>
        <end position="238"/>
    </location>
</feature>
<dbReference type="GeneID" id="101850594"/>
<reference evidence="6" key="1">
    <citation type="submission" date="2025-08" db="UniProtKB">
        <authorList>
            <consortium name="RefSeq"/>
        </authorList>
    </citation>
    <scope>IDENTIFICATION</scope>
</reference>
<dbReference type="InterPro" id="IPR013633">
    <property type="entry name" value="NRDE-2"/>
</dbReference>
<dbReference type="Proteomes" id="UP000694888">
    <property type="component" value="Unplaced"/>
</dbReference>
<evidence type="ECO:0000313" key="6">
    <source>
        <dbReference type="RefSeq" id="XP_005107028.1"/>
    </source>
</evidence>
<dbReference type="InterPro" id="IPR011990">
    <property type="entry name" value="TPR-like_helical_dom_sf"/>
</dbReference>
<dbReference type="RefSeq" id="XP_005107028.1">
    <property type="nucleotide sequence ID" value="XM_005106971.3"/>
</dbReference>
<protein>
    <submittedName>
        <fullName evidence="6">Nuclear exosome regulator NRDE2</fullName>
    </submittedName>
</protein>
<dbReference type="Gene3D" id="1.25.40.10">
    <property type="entry name" value="Tetratricopeptide repeat domain"/>
    <property type="match status" value="1"/>
</dbReference>
<evidence type="ECO:0000313" key="5">
    <source>
        <dbReference type="Proteomes" id="UP000694888"/>
    </source>
</evidence>
<feature type="compositionally biased region" description="Basic residues" evidence="4">
    <location>
        <begin position="132"/>
        <end position="153"/>
    </location>
</feature>
<evidence type="ECO:0000256" key="3">
    <source>
        <dbReference type="ARBA" id="ARBA00023242"/>
    </source>
</evidence>
<keyword evidence="3" id="KW-0539">Nucleus</keyword>
<dbReference type="SMART" id="SM00386">
    <property type="entry name" value="HAT"/>
    <property type="match status" value="3"/>
</dbReference>
<evidence type="ECO:0000256" key="2">
    <source>
        <dbReference type="ARBA" id="ARBA00009265"/>
    </source>
</evidence>
<comment type="subcellular location">
    <subcellularLocation>
        <location evidence="1">Nucleus</location>
    </subcellularLocation>
</comment>
<comment type="similarity">
    <text evidence="2">Belongs to the NRDE2 family.</text>
</comment>